<organism evidence="1 2">
    <name type="scientific">Planctomicrobium piriforme</name>
    <dbReference type="NCBI Taxonomy" id="1576369"/>
    <lineage>
        <taxon>Bacteria</taxon>
        <taxon>Pseudomonadati</taxon>
        <taxon>Planctomycetota</taxon>
        <taxon>Planctomycetia</taxon>
        <taxon>Planctomycetales</taxon>
        <taxon>Planctomycetaceae</taxon>
        <taxon>Planctomicrobium</taxon>
    </lineage>
</organism>
<evidence type="ECO:0008006" key="3">
    <source>
        <dbReference type="Google" id="ProtNLM"/>
    </source>
</evidence>
<name>A0A1I3ATK2_9PLAN</name>
<proteinExistence type="predicted"/>
<protein>
    <recommendedName>
        <fullName evidence="3">HEAT repeat-containing protein</fullName>
    </recommendedName>
</protein>
<dbReference type="EMBL" id="FOQD01000001">
    <property type="protein sequence ID" value="SFH53334.1"/>
    <property type="molecule type" value="Genomic_DNA"/>
</dbReference>
<evidence type="ECO:0000313" key="2">
    <source>
        <dbReference type="Proteomes" id="UP000199518"/>
    </source>
</evidence>
<sequence>MLLKHLASCENNHAKSTIIGLLAFAQHSFDGTLLIQCYERTKDSEDVRWQVLNTIAIARPHSIDDWIEKLCENPFRKEELYKLGYRELKKKWKGLET</sequence>
<accession>A0A1I3ATK2</accession>
<dbReference type="Proteomes" id="UP000199518">
    <property type="component" value="Unassembled WGS sequence"/>
</dbReference>
<keyword evidence="2" id="KW-1185">Reference proteome</keyword>
<reference evidence="2" key="1">
    <citation type="submission" date="2016-10" db="EMBL/GenBank/DDBJ databases">
        <authorList>
            <person name="Varghese N."/>
            <person name="Submissions S."/>
        </authorList>
    </citation>
    <scope>NUCLEOTIDE SEQUENCE [LARGE SCALE GENOMIC DNA]</scope>
    <source>
        <strain evidence="2">DSM 26348</strain>
    </source>
</reference>
<gene>
    <name evidence="1" type="ORF">SAMN05421753_10149</name>
</gene>
<evidence type="ECO:0000313" key="1">
    <source>
        <dbReference type="EMBL" id="SFH53334.1"/>
    </source>
</evidence>
<dbReference type="AlphaFoldDB" id="A0A1I3ATK2"/>